<keyword evidence="2" id="KW-1185">Reference proteome</keyword>
<name>A0A8J2NWU6_9HEXA</name>
<dbReference type="EMBL" id="CAJVCH010046441">
    <property type="protein sequence ID" value="CAG7717510.1"/>
    <property type="molecule type" value="Genomic_DNA"/>
</dbReference>
<evidence type="ECO:0000313" key="2">
    <source>
        <dbReference type="Proteomes" id="UP000708208"/>
    </source>
</evidence>
<evidence type="ECO:0000313" key="1">
    <source>
        <dbReference type="EMBL" id="CAG7717510.1"/>
    </source>
</evidence>
<sequence length="78" mass="8959">MTYMYFCIMQSWYEIPVNRTIKLPLRNMIHNFILTGDIAISRCEGRHGGFTFSSFGSNDFLMKPKTGETLIMEVTVGT</sequence>
<accession>A0A8J2NWU6</accession>
<reference evidence="1" key="1">
    <citation type="submission" date="2021-06" db="EMBL/GenBank/DDBJ databases">
        <authorList>
            <person name="Hodson N. C."/>
            <person name="Mongue J. A."/>
            <person name="Jaron S. K."/>
        </authorList>
    </citation>
    <scope>NUCLEOTIDE SEQUENCE</scope>
</reference>
<gene>
    <name evidence="1" type="ORF">AFUS01_LOCUS6966</name>
</gene>
<dbReference type="Proteomes" id="UP000708208">
    <property type="component" value="Unassembled WGS sequence"/>
</dbReference>
<dbReference type="AlphaFoldDB" id="A0A8J2NWU6"/>
<organism evidence="1 2">
    <name type="scientific">Allacma fusca</name>
    <dbReference type="NCBI Taxonomy" id="39272"/>
    <lineage>
        <taxon>Eukaryota</taxon>
        <taxon>Metazoa</taxon>
        <taxon>Ecdysozoa</taxon>
        <taxon>Arthropoda</taxon>
        <taxon>Hexapoda</taxon>
        <taxon>Collembola</taxon>
        <taxon>Symphypleona</taxon>
        <taxon>Sminthuridae</taxon>
        <taxon>Allacma</taxon>
    </lineage>
</organism>
<protein>
    <submittedName>
        <fullName evidence="1">Uncharacterized protein</fullName>
    </submittedName>
</protein>
<proteinExistence type="predicted"/>
<comment type="caution">
    <text evidence="1">The sequence shown here is derived from an EMBL/GenBank/DDBJ whole genome shotgun (WGS) entry which is preliminary data.</text>
</comment>